<name>A0A1L6ZIP2_BACIA</name>
<dbReference type="UniPathway" id="UPA00848">
    <property type="reaction ID" value="UER00151"/>
</dbReference>
<dbReference type="HAMAP" id="MF_01527_B">
    <property type="entry name" value="GTP_cyclohydrol_B"/>
    <property type="match status" value="1"/>
</dbReference>
<feature type="region of interest" description="Disordered" evidence="3">
    <location>
        <begin position="1"/>
        <end position="22"/>
    </location>
</feature>
<feature type="site" description="May be catalytically important" evidence="2">
    <location>
        <position position="180"/>
    </location>
</feature>
<dbReference type="RefSeq" id="WP_075622525.1">
    <property type="nucleotide sequence ID" value="NZ_CP015607.1"/>
</dbReference>
<dbReference type="NCBIfam" id="NF010200">
    <property type="entry name" value="PRK13674.1-1"/>
    <property type="match status" value="1"/>
</dbReference>
<dbReference type="EMBL" id="CP015607">
    <property type="protein sequence ID" value="APT46405.1"/>
    <property type="molecule type" value="Genomic_DNA"/>
</dbReference>
<dbReference type="EC" id="3.5.4.16" evidence="2"/>
<dbReference type="AlphaFoldDB" id="A0A1L6ZIP2"/>
<dbReference type="InterPro" id="IPR003801">
    <property type="entry name" value="GTP_cyclohydrolase_FolE2/MptA"/>
</dbReference>
<dbReference type="GO" id="GO:0003934">
    <property type="term" value="F:GTP cyclohydrolase I activity"/>
    <property type="evidence" value="ECO:0007669"/>
    <property type="project" value="UniProtKB-UniRule"/>
</dbReference>
<keyword evidence="1 2" id="KW-0378">Hydrolase</keyword>
<sequence>MRSFPPKEERHQLFGSVPPRLGTKPWQKEDMTDIQKTEQDFYFHLEQVGICRMSYPVHIASKTAPQHQTTTAEFSLSTSLPAHQKGIHMSRLTEQLHSFYESSKPLDVNALKELTAALARKMNQPSASVQVAFPWYMEKQSPVTGQSGLMHATIKYDVHFHEKDGWTCHVGCDTQVTTLCPCSKEISEYGAHNQRGSVSILVGLFEQALLPDDIKAALLHIIESNASAPLYPVLKRPDEKKVTEEAYENPRFVEDITRLIAIELYEQPWIKSFQVECRNEESIHQHDAYAKCSYEKNL</sequence>
<protein>
    <recommendedName>
        <fullName evidence="2">GTP cyclohydrolase FolE2</fullName>
        <ecNumber evidence="2">3.5.4.16</ecNumber>
    </recommendedName>
</protein>
<comment type="similarity">
    <text evidence="2">Belongs to the GTP cyclohydrolase IV family.</text>
</comment>
<evidence type="ECO:0000256" key="3">
    <source>
        <dbReference type="SAM" id="MobiDB-lite"/>
    </source>
</evidence>
<dbReference type="GO" id="GO:0046654">
    <property type="term" value="P:tetrahydrofolate biosynthetic process"/>
    <property type="evidence" value="ECO:0007669"/>
    <property type="project" value="UniProtKB-UniRule"/>
</dbReference>
<dbReference type="Gene3D" id="3.10.270.10">
    <property type="entry name" value="Urate Oxidase"/>
    <property type="match status" value="1"/>
</dbReference>
<evidence type="ECO:0000256" key="2">
    <source>
        <dbReference type="HAMAP-Rule" id="MF_01527"/>
    </source>
</evidence>
<comment type="function">
    <text evidence="2">Converts GTP to 7,8-dihydroneopterin triphosphate.</text>
</comment>
<evidence type="ECO:0000313" key="5">
    <source>
        <dbReference type="Proteomes" id="UP000185426"/>
    </source>
</evidence>
<comment type="pathway">
    <text evidence="2">Cofactor biosynthesis; 7,8-dihydroneopterin triphosphate biosynthesis; 7,8-dihydroneopterin triphosphate from GTP: step 1/1.</text>
</comment>
<evidence type="ECO:0000313" key="4">
    <source>
        <dbReference type="EMBL" id="APT46405.1"/>
    </source>
</evidence>
<dbReference type="Pfam" id="PF02649">
    <property type="entry name" value="GCHY-1"/>
    <property type="match status" value="1"/>
</dbReference>
<organism evidence="4 5">
    <name type="scientific">Bacillus safensis</name>
    <dbReference type="NCBI Taxonomy" id="561879"/>
    <lineage>
        <taxon>Bacteria</taxon>
        <taxon>Bacillati</taxon>
        <taxon>Bacillota</taxon>
        <taxon>Bacilli</taxon>
        <taxon>Bacillales</taxon>
        <taxon>Bacillaceae</taxon>
        <taxon>Bacillus</taxon>
    </lineage>
</organism>
<gene>
    <name evidence="2" type="primary">folE2</name>
    <name evidence="4" type="ORF">BSA145_11325</name>
</gene>
<dbReference type="PANTHER" id="PTHR36445:SF1">
    <property type="entry name" value="GTP CYCLOHYDROLASE MPTA"/>
    <property type="match status" value="1"/>
</dbReference>
<accession>A0A1L6ZIP2</accession>
<proteinExistence type="inferred from homology"/>
<comment type="catalytic activity">
    <reaction evidence="2">
        <text>GTP + H2O = 7,8-dihydroneopterin 3'-triphosphate + formate + H(+)</text>
        <dbReference type="Rhea" id="RHEA:17473"/>
        <dbReference type="ChEBI" id="CHEBI:15377"/>
        <dbReference type="ChEBI" id="CHEBI:15378"/>
        <dbReference type="ChEBI" id="CHEBI:15740"/>
        <dbReference type="ChEBI" id="CHEBI:37565"/>
        <dbReference type="ChEBI" id="CHEBI:58462"/>
        <dbReference type="EC" id="3.5.4.16"/>
    </reaction>
</comment>
<feature type="compositionally biased region" description="Basic and acidic residues" evidence="3">
    <location>
        <begin position="1"/>
        <end position="12"/>
    </location>
</feature>
<evidence type="ECO:0000256" key="1">
    <source>
        <dbReference type="ARBA" id="ARBA00022801"/>
    </source>
</evidence>
<dbReference type="Proteomes" id="UP000185426">
    <property type="component" value="Chromosome"/>
</dbReference>
<dbReference type="InterPro" id="IPR022838">
    <property type="entry name" value="GTP_cyclohydrolase_FolE2"/>
</dbReference>
<reference evidence="4 5" key="1">
    <citation type="submission" date="2016-05" db="EMBL/GenBank/DDBJ databases">
        <title>Complete Genome and Methylome Analysis of Psychrotrophic Bacterial Isolates from Antarctic Lake Untersee.</title>
        <authorList>
            <person name="Fomenkov A."/>
            <person name="Akimov V.N."/>
            <person name="Vasilyeva L.V."/>
            <person name="Andersen D."/>
            <person name="Vincze T."/>
            <person name="Roberts R.J."/>
        </authorList>
    </citation>
    <scope>NUCLEOTIDE SEQUENCE [LARGE SCALE GENOMIC DNA]</scope>
    <source>
        <strain evidence="4 5">U14-5</strain>
    </source>
</reference>
<dbReference type="PANTHER" id="PTHR36445">
    <property type="entry name" value="GTP CYCLOHYDROLASE MPTA"/>
    <property type="match status" value="1"/>
</dbReference>